<feature type="transmembrane region" description="Helical" evidence="1">
    <location>
        <begin position="85"/>
        <end position="101"/>
    </location>
</feature>
<keyword evidence="1" id="KW-1133">Transmembrane helix</keyword>
<keyword evidence="1" id="KW-0472">Membrane</keyword>
<comment type="caution">
    <text evidence="2">The sequence shown here is derived from an EMBL/GenBank/DDBJ whole genome shotgun (WGS) entry which is preliminary data.</text>
</comment>
<evidence type="ECO:0008006" key="4">
    <source>
        <dbReference type="Google" id="ProtNLM"/>
    </source>
</evidence>
<reference evidence="2" key="1">
    <citation type="submission" date="2022-02" db="EMBL/GenBank/DDBJ databases">
        <title>The genome sequence of Ruegeria sp. 1NDH52C.</title>
        <authorList>
            <person name="Du J."/>
        </authorList>
    </citation>
    <scope>NUCLEOTIDE SEQUENCE</scope>
    <source>
        <strain evidence="2">1NDH52C</strain>
    </source>
</reference>
<dbReference type="EMBL" id="JAKOEM010000020">
    <property type="protein sequence ID" value="MCG6560036.1"/>
    <property type="molecule type" value="Genomic_DNA"/>
</dbReference>
<feature type="transmembrane region" description="Helical" evidence="1">
    <location>
        <begin position="164"/>
        <end position="185"/>
    </location>
</feature>
<keyword evidence="1" id="KW-0812">Transmembrane</keyword>
<feature type="transmembrane region" description="Helical" evidence="1">
    <location>
        <begin position="139"/>
        <end position="158"/>
    </location>
</feature>
<protein>
    <recommendedName>
        <fullName evidence="4">TspO and MBR related proteins</fullName>
    </recommendedName>
</protein>
<evidence type="ECO:0000313" key="2">
    <source>
        <dbReference type="EMBL" id="MCG6560036.1"/>
    </source>
</evidence>
<dbReference type="Proteomes" id="UP001165279">
    <property type="component" value="Unassembled WGS sequence"/>
</dbReference>
<evidence type="ECO:0000313" key="3">
    <source>
        <dbReference type="Proteomes" id="UP001165279"/>
    </source>
</evidence>
<proteinExistence type="predicted"/>
<name>A0ABS9P0L6_9RHOB</name>
<dbReference type="RefSeq" id="WP_234137477.1">
    <property type="nucleotide sequence ID" value="NZ_JAKOEM010000020.1"/>
</dbReference>
<sequence>MSHQKTPYLAVAVTLASIAFALSPLMTREFAGFRPEQFPVVLDFWPVQPAGWAFGIWGVIYVWLILGAIWGLVNARRDFDWERMRAPLLVSLGLGTFWIAVANASPLLATFMIGAMAAFAIAAMLRAGTTAAIWQAAPVALYAGWLTVATGVATGVVLGGYGVLTAQVSALVMLVAVLVVALIVQSARPAEWAYPLAVIWALAGVIAANVALANWSVILLATVGIVALALGFLLRGGPRSLRWKN</sequence>
<feature type="transmembrane region" description="Helical" evidence="1">
    <location>
        <begin position="107"/>
        <end position="127"/>
    </location>
</feature>
<keyword evidence="3" id="KW-1185">Reference proteome</keyword>
<feature type="transmembrane region" description="Helical" evidence="1">
    <location>
        <begin position="51"/>
        <end position="73"/>
    </location>
</feature>
<dbReference type="Gene3D" id="1.20.1260.100">
    <property type="entry name" value="TspO/MBR protein"/>
    <property type="match status" value="1"/>
</dbReference>
<accession>A0ABS9P0L6</accession>
<evidence type="ECO:0000256" key="1">
    <source>
        <dbReference type="SAM" id="Phobius"/>
    </source>
</evidence>
<organism evidence="2 3">
    <name type="scientific">Ruegeria alba</name>
    <dbReference type="NCBI Taxonomy" id="2916756"/>
    <lineage>
        <taxon>Bacteria</taxon>
        <taxon>Pseudomonadati</taxon>
        <taxon>Pseudomonadota</taxon>
        <taxon>Alphaproteobacteria</taxon>
        <taxon>Rhodobacterales</taxon>
        <taxon>Roseobacteraceae</taxon>
        <taxon>Ruegeria</taxon>
    </lineage>
</organism>
<gene>
    <name evidence="2" type="ORF">MB818_17635</name>
</gene>
<dbReference type="InterPro" id="IPR038330">
    <property type="entry name" value="TspO/MBR-related_sf"/>
</dbReference>
<feature type="transmembrane region" description="Helical" evidence="1">
    <location>
        <begin position="217"/>
        <end position="234"/>
    </location>
</feature>
<feature type="transmembrane region" description="Helical" evidence="1">
    <location>
        <begin position="192"/>
        <end position="211"/>
    </location>
</feature>